<evidence type="ECO:0000256" key="1">
    <source>
        <dbReference type="SAM" id="MobiDB-lite"/>
    </source>
</evidence>
<evidence type="ECO:0000313" key="3">
    <source>
        <dbReference type="Proteomes" id="UP000297229"/>
    </source>
</evidence>
<feature type="compositionally biased region" description="Acidic residues" evidence="1">
    <location>
        <begin position="523"/>
        <end position="536"/>
    </location>
</feature>
<keyword evidence="3" id="KW-1185">Reference proteome</keyword>
<organism evidence="2 3">
    <name type="scientific">Botrytis elliptica</name>
    <dbReference type="NCBI Taxonomy" id="278938"/>
    <lineage>
        <taxon>Eukaryota</taxon>
        <taxon>Fungi</taxon>
        <taxon>Dikarya</taxon>
        <taxon>Ascomycota</taxon>
        <taxon>Pezizomycotina</taxon>
        <taxon>Leotiomycetes</taxon>
        <taxon>Helotiales</taxon>
        <taxon>Sclerotiniaceae</taxon>
        <taxon>Botrytis</taxon>
    </lineage>
</organism>
<name>A0A4Z1JL57_9HELO</name>
<accession>A0A4Z1JL57</accession>
<proteinExistence type="predicted"/>
<protein>
    <submittedName>
        <fullName evidence="2">Uncharacterized protein</fullName>
    </submittedName>
</protein>
<evidence type="ECO:0000313" key="2">
    <source>
        <dbReference type="EMBL" id="TGO74348.1"/>
    </source>
</evidence>
<dbReference type="Proteomes" id="UP000297229">
    <property type="component" value="Unassembled WGS sequence"/>
</dbReference>
<reference evidence="2 3" key="1">
    <citation type="submission" date="2017-12" db="EMBL/GenBank/DDBJ databases">
        <title>Comparative genomics of Botrytis spp.</title>
        <authorList>
            <person name="Valero-Jimenez C.A."/>
            <person name="Tapia P."/>
            <person name="Veloso J."/>
            <person name="Silva-Moreno E."/>
            <person name="Staats M."/>
            <person name="Valdes J.H."/>
            <person name="Van Kan J.A.L."/>
        </authorList>
    </citation>
    <scope>NUCLEOTIDE SEQUENCE [LARGE SCALE GENOMIC DNA]</scope>
    <source>
        <strain evidence="2 3">Be9601</strain>
    </source>
</reference>
<comment type="caution">
    <text evidence="2">The sequence shown here is derived from an EMBL/GenBank/DDBJ whole genome shotgun (WGS) entry which is preliminary data.</text>
</comment>
<dbReference type="AlphaFoldDB" id="A0A4Z1JL57"/>
<feature type="region of interest" description="Disordered" evidence="1">
    <location>
        <begin position="503"/>
        <end position="546"/>
    </location>
</feature>
<sequence length="597" mass="67884">MSTLAEGDEEQNWAMAAWVHHPTKRSIHTTQLGTFSCSVHSCEKTVSATKVVHAVRDPSRLKFCITGGTDNPTIKLRLSNDAPNTAWRNLAISPSPNVIAMKFHLLPHTTHQAQIPKFERQVIRFNPMYSGVEFDQHQPIEGNTYGFSLEVASLTWQREISGPPAVLIEWQAEKNTMLTIDLGSVAQDHPHYEMSRDFIKIATIPVTLRETHNLRLEEVWNLEAQRPNRFVKPTGVKRTPLKTRCDLRGVYEPHPVVFQFDSNIATEYYLKLPYILNIDAAAEQMSSTCDGYLRHKCIKARKYIPDASDDTVVFLAYIPIDGECDDGDIIFPLEGDLAKVVWIHKTLKDERPIVWQGKVLMSPSQHDRQWNVAMIAWIKDSTDDYEALLKRDFQPRFTFKSPETGNTTLLKNWIRTFMIGTDDATTSLLFDIHFVMEHIESLWEDDMYHYITHNTLILATTFGNLPSILIRHFGAQHLIADEVCNATDMSFWGGMARFANTLKSGSDKGTTNKRRTTRKRTEEDEADEDDAEDEPEGSNGPKKTLSREAVVVSYNDLSEELRMCLPSKTHEWVQKNKGNRLCFNLGTNGSAMAQAKA</sequence>
<gene>
    <name evidence="2" type="ORF">BELL_0290g00170</name>
</gene>
<dbReference type="EMBL" id="PQXM01000288">
    <property type="protein sequence ID" value="TGO74348.1"/>
    <property type="molecule type" value="Genomic_DNA"/>
</dbReference>